<organism evidence="2 3">
    <name type="scientific">Aureobasidium vineae</name>
    <dbReference type="NCBI Taxonomy" id="2773715"/>
    <lineage>
        <taxon>Eukaryota</taxon>
        <taxon>Fungi</taxon>
        <taxon>Dikarya</taxon>
        <taxon>Ascomycota</taxon>
        <taxon>Pezizomycotina</taxon>
        <taxon>Dothideomycetes</taxon>
        <taxon>Dothideomycetidae</taxon>
        <taxon>Dothideales</taxon>
        <taxon>Saccotheciaceae</taxon>
        <taxon>Aureobasidium</taxon>
    </lineage>
</organism>
<sequence>MSENPAKGTINMSRESVDSPETLLQPERRGPEICLPLVDEDALVLPDPRDGRRAELIKGSLHHGAWTMTDGELNIIIHGSPPEQKLSLEQILNFGSRQTPELRSKMDDLDGPDGPGEFKAISQCYKEQSLRREAARATRQLQRYHLVQRRYQELLHDDLQKDKPARPSYSLKRKSFEQIMRETNGQTEFPLYPTNISTSQKIQNFAIKAQRKPYFDIGIWGFAILRLNYSDDGAWETFKASVEEAAQKRLQGSDVPEHIRSMFRFTYLEDFSALSGPVDQAKLVKYWDQNKWNEDVRMQINRQFFISANDMKAREGENPNDPPIYLHDASVEGDEEGFPGFMRTSVYDLFLWHIAAIEKSHLHLRSVWETLNSR</sequence>
<comment type="caution">
    <text evidence="2">The sequence shown here is derived from an EMBL/GenBank/DDBJ whole genome shotgun (WGS) entry which is preliminary data.</text>
</comment>
<keyword evidence="3" id="KW-1185">Reference proteome</keyword>
<dbReference type="Proteomes" id="UP000716446">
    <property type="component" value="Unassembled WGS sequence"/>
</dbReference>
<evidence type="ECO:0000256" key="1">
    <source>
        <dbReference type="SAM" id="MobiDB-lite"/>
    </source>
</evidence>
<evidence type="ECO:0000313" key="2">
    <source>
        <dbReference type="EMBL" id="CAD0086513.1"/>
    </source>
</evidence>
<proteinExistence type="predicted"/>
<dbReference type="EMBL" id="CAIJEN010000005">
    <property type="protein sequence ID" value="CAD0086513.1"/>
    <property type="molecule type" value="Genomic_DNA"/>
</dbReference>
<reference evidence="2" key="1">
    <citation type="submission" date="2020-06" db="EMBL/GenBank/DDBJ databases">
        <authorList>
            <person name="Onetto C."/>
        </authorList>
    </citation>
    <scope>NUCLEOTIDE SEQUENCE</scope>
</reference>
<evidence type="ECO:0000313" key="3">
    <source>
        <dbReference type="Proteomes" id="UP000716446"/>
    </source>
</evidence>
<protein>
    <submittedName>
        <fullName evidence="2">Uncharacterized protein</fullName>
    </submittedName>
</protein>
<gene>
    <name evidence="2" type="ORF">AWRI4619_LOCUS4158</name>
</gene>
<dbReference type="AlphaFoldDB" id="A0A9N8JJI6"/>
<feature type="region of interest" description="Disordered" evidence="1">
    <location>
        <begin position="1"/>
        <end position="28"/>
    </location>
</feature>
<name>A0A9N8JJI6_9PEZI</name>
<accession>A0A9N8JJI6</accession>